<dbReference type="Proteomes" id="UP001241605">
    <property type="component" value="Chromosome"/>
</dbReference>
<keyword evidence="1" id="KW-0812">Transmembrane</keyword>
<evidence type="ECO:0000313" key="3">
    <source>
        <dbReference type="Proteomes" id="UP001241605"/>
    </source>
</evidence>
<proteinExistence type="predicted"/>
<dbReference type="EMBL" id="CP124616">
    <property type="protein sequence ID" value="WGW03714.1"/>
    <property type="molecule type" value="Genomic_DNA"/>
</dbReference>
<evidence type="ECO:0000313" key="2">
    <source>
        <dbReference type="EMBL" id="WGW03714.1"/>
    </source>
</evidence>
<sequence length="71" mass="7944">MNGNHPEPVEDYTTANLILIFVNLMWIFAAVWSAWGLGPVLVLATVLNHLITRLDLHKRRKRPGLDGTGPI</sequence>
<reference evidence="2 3" key="1">
    <citation type="submission" date="2023-05" db="EMBL/GenBank/DDBJ databases">
        <title>YMD87, complete Genome.</title>
        <authorList>
            <person name="Zhang J."/>
            <person name="Xu X."/>
        </authorList>
    </citation>
    <scope>NUCLEOTIDE SEQUENCE [LARGE SCALE GENOMIC DNA]</scope>
    <source>
        <strain evidence="2 3">YMD87</strain>
    </source>
</reference>
<keyword evidence="1" id="KW-0472">Membrane</keyword>
<keyword evidence="2" id="KW-0808">Transferase</keyword>
<organism evidence="2 3">
    <name type="scientific">Tropicibacter oceani</name>
    <dbReference type="NCBI Taxonomy" id="3058420"/>
    <lineage>
        <taxon>Bacteria</taxon>
        <taxon>Pseudomonadati</taxon>
        <taxon>Pseudomonadota</taxon>
        <taxon>Alphaproteobacteria</taxon>
        <taxon>Rhodobacterales</taxon>
        <taxon>Roseobacteraceae</taxon>
        <taxon>Tropicibacter</taxon>
    </lineage>
</organism>
<gene>
    <name evidence="2" type="ORF">QF118_17620</name>
</gene>
<keyword evidence="3" id="KW-1185">Reference proteome</keyword>
<feature type="transmembrane region" description="Helical" evidence="1">
    <location>
        <begin position="20"/>
        <end position="51"/>
    </location>
</feature>
<accession>A0ABY8QGR4</accession>
<evidence type="ECO:0000256" key="1">
    <source>
        <dbReference type="SAM" id="Phobius"/>
    </source>
</evidence>
<dbReference type="RefSeq" id="WP_282300344.1">
    <property type="nucleotide sequence ID" value="NZ_CP124616.1"/>
</dbReference>
<keyword evidence="1" id="KW-1133">Transmembrane helix</keyword>
<keyword evidence="2" id="KW-0032">Aminotransferase</keyword>
<name>A0ABY8QGR4_9RHOB</name>
<dbReference type="GO" id="GO:0008483">
    <property type="term" value="F:transaminase activity"/>
    <property type="evidence" value="ECO:0007669"/>
    <property type="project" value="UniProtKB-KW"/>
</dbReference>
<protein>
    <submittedName>
        <fullName evidence="2">Histidinol phosphate aminotransferase</fullName>
    </submittedName>
</protein>